<organism evidence="2 3">
    <name type="scientific">Enhygromyxa salina</name>
    <dbReference type="NCBI Taxonomy" id="215803"/>
    <lineage>
        <taxon>Bacteria</taxon>
        <taxon>Pseudomonadati</taxon>
        <taxon>Myxococcota</taxon>
        <taxon>Polyangia</taxon>
        <taxon>Nannocystales</taxon>
        <taxon>Nannocystaceae</taxon>
        <taxon>Enhygromyxa</taxon>
    </lineage>
</organism>
<evidence type="ECO:0000256" key="1">
    <source>
        <dbReference type="SAM" id="MobiDB-lite"/>
    </source>
</evidence>
<comment type="caution">
    <text evidence="2">The sequence shown here is derived from an EMBL/GenBank/DDBJ whole genome shotgun (WGS) entry which is preliminary data.</text>
</comment>
<name>A0A0C2CVH8_9BACT</name>
<dbReference type="SUPFAM" id="SSF103088">
    <property type="entry name" value="OmpA-like"/>
    <property type="match status" value="1"/>
</dbReference>
<protein>
    <recommendedName>
        <fullName evidence="4">OmpA-like domain-containing protein</fullName>
    </recommendedName>
</protein>
<feature type="compositionally biased region" description="Acidic residues" evidence="1">
    <location>
        <begin position="463"/>
        <end position="473"/>
    </location>
</feature>
<feature type="region of interest" description="Disordered" evidence="1">
    <location>
        <begin position="444"/>
        <end position="473"/>
    </location>
</feature>
<dbReference type="AlphaFoldDB" id="A0A0C2CVH8"/>
<sequence length="473" mass="51226">MLAFMSRHGLALGLSRQPSEQWKQIAAALRSGAMAVFERQRALSKYSHGFPEIDLEDEPAAPEPIADELDVVDRRAVEYLAVGDFNFSTDRAVMLPGPSSEGELAGDDADGVALVAGLLAHLRQLDAARRVLVAGHTDAAGSFAHNLELSKRRAESVQLACDGDASGFADHAVAHGETADGQEVLRWTALRFGWGCDPGTVDNDDGPKTSAARQQFRDRFQAEFEEAAGTGLAFVRADWLAFFRLYEHDLAARLGVTATGLAQLRADLVWAKPPVLGCGEHWPEGAIRRSRVNRYDRRVELLCFEPDDLPSGAGDPPGGSVYGDPTYTWTPIRPGPGPHPLGGPCFELALMAEDLEGFGEDASLRLRGGPYDLRHAFADASRRGPHRVFHFHGIAKGGKYTATVESAPDDPVVLFEHASLDSYIAGIDAPDQQPQAIAIHIARPPEQRESVGPYEYSAPIGYDDPEDFEAETP</sequence>
<reference evidence="2 3" key="1">
    <citation type="submission" date="2014-12" db="EMBL/GenBank/DDBJ databases">
        <title>Genome assembly of Enhygromyxa salina DSM 15201.</title>
        <authorList>
            <person name="Sharma G."/>
            <person name="Subramanian S."/>
        </authorList>
    </citation>
    <scope>NUCLEOTIDE SEQUENCE [LARGE SCALE GENOMIC DNA]</scope>
    <source>
        <strain evidence="2 3">DSM 15201</strain>
    </source>
</reference>
<proteinExistence type="predicted"/>
<dbReference type="Gene3D" id="3.30.1330.60">
    <property type="entry name" value="OmpA-like domain"/>
    <property type="match status" value="1"/>
</dbReference>
<evidence type="ECO:0000313" key="2">
    <source>
        <dbReference type="EMBL" id="KIG11902.1"/>
    </source>
</evidence>
<accession>A0A0C2CVH8</accession>
<gene>
    <name evidence="2" type="ORF">DB30_02306</name>
</gene>
<dbReference type="EMBL" id="JMCC02000166">
    <property type="protein sequence ID" value="KIG11902.1"/>
    <property type="molecule type" value="Genomic_DNA"/>
</dbReference>
<evidence type="ECO:0000313" key="3">
    <source>
        <dbReference type="Proteomes" id="UP000031599"/>
    </source>
</evidence>
<evidence type="ECO:0008006" key="4">
    <source>
        <dbReference type="Google" id="ProtNLM"/>
    </source>
</evidence>
<dbReference type="InterPro" id="IPR036737">
    <property type="entry name" value="OmpA-like_sf"/>
</dbReference>
<dbReference type="Proteomes" id="UP000031599">
    <property type="component" value="Unassembled WGS sequence"/>
</dbReference>